<dbReference type="InterPro" id="IPR008928">
    <property type="entry name" value="6-hairpin_glycosidase_sf"/>
</dbReference>
<organism evidence="9 10">
    <name type="scientific">Falsiroseomonas frigidaquae</name>
    <dbReference type="NCBI Taxonomy" id="487318"/>
    <lineage>
        <taxon>Bacteria</taxon>
        <taxon>Pseudomonadati</taxon>
        <taxon>Pseudomonadota</taxon>
        <taxon>Alphaproteobacteria</taxon>
        <taxon>Acetobacterales</taxon>
        <taxon>Roseomonadaceae</taxon>
        <taxon>Falsiroseomonas</taxon>
    </lineage>
</organism>
<dbReference type="SUPFAM" id="SSF48208">
    <property type="entry name" value="Six-hairpin glycosidases"/>
    <property type="match status" value="1"/>
</dbReference>
<proteinExistence type="inferred from homology"/>
<dbReference type="Pfam" id="PF01270">
    <property type="entry name" value="Glyco_hydro_8"/>
    <property type="match status" value="1"/>
</dbReference>
<dbReference type="RefSeq" id="WP_168048618.1">
    <property type="nucleotide sequence ID" value="NZ_JAATJR010000002.1"/>
</dbReference>
<evidence type="ECO:0000313" key="9">
    <source>
        <dbReference type="EMBL" id="NKE44536.1"/>
    </source>
</evidence>
<evidence type="ECO:0000256" key="5">
    <source>
        <dbReference type="ARBA" id="ARBA00023001"/>
    </source>
</evidence>
<evidence type="ECO:0000256" key="2">
    <source>
        <dbReference type="ARBA" id="ARBA00009209"/>
    </source>
</evidence>
<dbReference type="EMBL" id="JAAVTX010000002">
    <property type="protein sequence ID" value="NKE44536.1"/>
    <property type="molecule type" value="Genomic_DNA"/>
</dbReference>
<feature type="signal peptide" evidence="8">
    <location>
        <begin position="1"/>
        <end position="26"/>
    </location>
</feature>
<keyword evidence="6" id="KW-0326">Glycosidase</keyword>
<dbReference type="InterPro" id="IPR012341">
    <property type="entry name" value="6hp_glycosidase-like_sf"/>
</dbReference>
<evidence type="ECO:0000256" key="1">
    <source>
        <dbReference type="ARBA" id="ARBA00000966"/>
    </source>
</evidence>
<gene>
    <name evidence="9" type="ORF">HB662_07090</name>
</gene>
<comment type="similarity">
    <text evidence="2">Belongs to the glycosyl hydrolase 8 (cellulase D) family.</text>
</comment>
<evidence type="ECO:0000256" key="3">
    <source>
        <dbReference type="ARBA" id="ARBA00012601"/>
    </source>
</evidence>
<keyword evidence="5" id="KW-0136">Cellulose degradation</keyword>
<dbReference type="Gene3D" id="1.50.10.10">
    <property type="match status" value="1"/>
</dbReference>
<evidence type="ECO:0000256" key="4">
    <source>
        <dbReference type="ARBA" id="ARBA00022801"/>
    </source>
</evidence>
<dbReference type="EC" id="3.2.1.4" evidence="3"/>
<accession>A0ABX1EWT7</accession>
<keyword evidence="7" id="KW-0119">Carbohydrate metabolism</keyword>
<comment type="caution">
    <text evidence="9">The sequence shown here is derived from an EMBL/GenBank/DDBJ whole genome shotgun (WGS) entry which is preliminary data.</text>
</comment>
<evidence type="ECO:0000256" key="7">
    <source>
        <dbReference type="ARBA" id="ARBA00023326"/>
    </source>
</evidence>
<dbReference type="Proteomes" id="UP000765160">
    <property type="component" value="Unassembled WGS sequence"/>
</dbReference>
<dbReference type="PRINTS" id="PR00735">
    <property type="entry name" value="GLHYDRLASE8"/>
</dbReference>
<keyword evidence="8" id="KW-0732">Signal</keyword>
<keyword evidence="10" id="KW-1185">Reference proteome</keyword>
<keyword evidence="4 9" id="KW-0378">Hydrolase</keyword>
<protein>
    <recommendedName>
        <fullName evidence="3">cellulase</fullName>
        <ecNumber evidence="3">3.2.1.4</ecNumber>
    </recommendedName>
</protein>
<evidence type="ECO:0000256" key="8">
    <source>
        <dbReference type="SAM" id="SignalP"/>
    </source>
</evidence>
<keyword evidence="7" id="KW-0624">Polysaccharide degradation</keyword>
<evidence type="ECO:0000256" key="6">
    <source>
        <dbReference type="ARBA" id="ARBA00023295"/>
    </source>
</evidence>
<reference evidence="9 10" key="1">
    <citation type="submission" date="2020-03" db="EMBL/GenBank/DDBJ databases">
        <title>Roseomonas selenitidurans sp. nov. isolated from soil.</title>
        <authorList>
            <person name="Liu H."/>
        </authorList>
    </citation>
    <scope>NUCLEOTIDE SEQUENCE [LARGE SCALE GENOMIC DNA]</scope>
    <source>
        <strain evidence="9 10">JCM 15073</strain>
    </source>
</reference>
<evidence type="ECO:0000313" key="10">
    <source>
        <dbReference type="Proteomes" id="UP000765160"/>
    </source>
</evidence>
<name>A0ABX1EWT7_9PROT</name>
<feature type="chain" id="PRO_5046678689" description="cellulase" evidence="8">
    <location>
        <begin position="27"/>
        <end position="372"/>
    </location>
</feature>
<sequence length="372" mass="40554">MSHPLRRRTLLALAAPVLPAPALANAAAGAEGDMAAGPASPRGPELDPVAWRSFRARFVRADGRVVDTFNNGISHSEGQGWALICAERALDRETFDQILAWTTRTLARPQDALLSWRFRPDPTGGLGQVDDPNNATDGDLMFAWALLRAGRRWRSEAYIEQGVAVARDVLRLLVRQVGDETVLLPGAAGFEQREHVVLNPSYYAFPALRALAQAVPDPIWLRLASDGLSLMRRARFGRWGLPADWIALPRSGGRPLPAPGWPARFSYDAVRVPLYLAWAGLGREPAAVGAARFWTDPAHARLPAWTDFGADTISPYAASPGIRAVAELTIARQAEVAHPRIQASPDEAQDYYSAILTLLARLAWRDSLTASI</sequence>
<dbReference type="InterPro" id="IPR002037">
    <property type="entry name" value="Glyco_hydro_8"/>
</dbReference>
<comment type="catalytic activity">
    <reaction evidence="1">
        <text>Endohydrolysis of (1-&gt;4)-beta-D-glucosidic linkages in cellulose, lichenin and cereal beta-D-glucans.</text>
        <dbReference type="EC" id="3.2.1.4"/>
    </reaction>
</comment>
<dbReference type="GO" id="GO:0016787">
    <property type="term" value="F:hydrolase activity"/>
    <property type="evidence" value="ECO:0007669"/>
    <property type="project" value="UniProtKB-KW"/>
</dbReference>